<protein>
    <submittedName>
        <fullName evidence="2">Uncharacterized protein</fullName>
    </submittedName>
</protein>
<keyword evidence="1" id="KW-1133">Transmembrane helix</keyword>
<feature type="transmembrane region" description="Helical" evidence="1">
    <location>
        <begin position="73"/>
        <end position="92"/>
    </location>
</feature>
<evidence type="ECO:0000313" key="3">
    <source>
        <dbReference type="Proteomes" id="UP000198784"/>
    </source>
</evidence>
<keyword evidence="3" id="KW-1185">Reference proteome</keyword>
<dbReference type="AlphaFoldDB" id="A0A1I5VCD4"/>
<evidence type="ECO:0000313" key="2">
    <source>
        <dbReference type="EMBL" id="SFQ05214.1"/>
    </source>
</evidence>
<gene>
    <name evidence="2" type="ORF">SAMN05216190_13019</name>
</gene>
<proteinExistence type="predicted"/>
<dbReference type="OrthoDB" id="7030838at2"/>
<keyword evidence="1" id="KW-0472">Membrane</keyword>
<evidence type="ECO:0000256" key="1">
    <source>
        <dbReference type="SAM" id="Phobius"/>
    </source>
</evidence>
<reference evidence="3" key="1">
    <citation type="submission" date="2016-10" db="EMBL/GenBank/DDBJ databases">
        <authorList>
            <person name="Varghese N."/>
            <person name="Submissions S."/>
        </authorList>
    </citation>
    <scope>NUCLEOTIDE SEQUENCE [LARGE SCALE GENOMIC DNA]</scope>
    <source>
        <strain evidence="3">DSM 17834</strain>
    </source>
</reference>
<dbReference type="RefSeq" id="WP_090504102.1">
    <property type="nucleotide sequence ID" value="NZ_FOWX01000030.1"/>
</dbReference>
<dbReference type="Proteomes" id="UP000198784">
    <property type="component" value="Unassembled WGS sequence"/>
</dbReference>
<dbReference type="EMBL" id="FOWX01000030">
    <property type="protein sequence ID" value="SFQ05214.1"/>
    <property type="molecule type" value="Genomic_DNA"/>
</dbReference>
<name>A0A1I5VCD4_9PSED</name>
<organism evidence="2 3">
    <name type="scientific">Pseudomonas borbori</name>
    <dbReference type="NCBI Taxonomy" id="289003"/>
    <lineage>
        <taxon>Bacteria</taxon>
        <taxon>Pseudomonadati</taxon>
        <taxon>Pseudomonadota</taxon>
        <taxon>Gammaproteobacteria</taxon>
        <taxon>Pseudomonadales</taxon>
        <taxon>Pseudomonadaceae</taxon>
        <taxon>Pseudomonas</taxon>
    </lineage>
</organism>
<sequence>MSLQVLWAVLLAHPAQSLNALALFFGLAGSWLLLATRVREQRAVARLSAGGAAKDMADEVCVFDAPTQRLNRFFFRFGFVSLAMSLALSWGSTQL</sequence>
<accession>A0A1I5VCD4</accession>
<feature type="transmembrane region" description="Helical" evidence="1">
    <location>
        <begin position="20"/>
        <end position="38"/>
    </location>
</feature>
<keyword evidence="1" id="KW-0812">Transmembrane</keyword>